<reference evidence="1 2" key="1">
    <citation type="submission" date="2024-01" db="EMBL/GenBank/DDBJ databases">
        <authorList>
            <person name="Waweru B."/>
        </authorList>
    </citation>
    <scope>NUCLEOTIDE SEQUENCE [LARGE SCALE GENOMIC DNA]</scope>
</reference>
<dbReference type="EMBL" id="CAWUPB010000913">
    <property type="protein sequence ID" value="CAK7330517.1"/>
    <property type="molecule type" value="Genomic_DNA"/>
</dbReference>
<comment type="caution">
    <text evidence="1">The sequence shown here is derived from an EMBL/GenBank/DDBJ whole genome shotgun (WGS) entry which is preliminary data.</text>
</comment>
<proteinExistence type="predicted"/>
<organism evidence="1 2">
    <name type="scientific">Dovyalis caffra</name>
    <dbReference type="NCBI Taxonomy" id="77055"/>
    <lineage>
        <taxon>Eukaryota</taxon>
        <taxon>Viridiplantae</taxon>
        <taxon>Streptophyta</taxon>
        <taxon>Embryophyta</taxon>
        <taxon>Tracheophyta</taxon>
        <taxon>Spermatophyta</taxon>
        <taxon>Magnoliopsida</taxon>
        <taxon>eudicotyledons</taxon>
        <taxon>Gunneridae</taxon>
        <taxon>Pentapetalae</taxon>
        <taxon>rosids</taxon>
        <taxon>fabids</taxon>
        <taxon>Malpighiales</taxon>
        <taxon>Salicaceae</taxon>
        <taxon>Flacourtieae</taxon>
        <taxon>Dovyalis</taxon>
    </lineage>
</organism>
<dbReference type="Proteomes" id="UP001314170">
    <property type="component" value="Unassembled WGS sequence"/>
</dbReference>
<keyword evidence="2" id="KW-1185">Reference proteome</keyword>
<name>A0AAV1RA20_9ROSI</name>
<sequence length="103" mass="11252">MVVCGFIERGREVFDFISERTLISCNSVIDGVNKSLPYSSVHNGFVAIAVFQMQPVPPATMTPVQEAPSQGLDPAIINSLTIIFVTKNIAIDVIIKNRVFNIS</sequence>
<evidence type="ECO:0000313" key="1">
    <source>
        <dbReference type="EMBL" id="CAK7330517.1"/>
    </source>
</evidence>
<gene>
    <name evidence="1" type="ORF">DCAF_LOCUS7998</name>
</gene>
<accession>A0AAV1RA20</accession>
<protein>
    <submittedName>
        <fullName evidence="1">Uncharacterized protein</fullName>
    </submittedName>
</protein>
<dbReference type="AlphaFoldDB" id="A0AAV1RA20"/>
<evidence type="ECO:0000313" key="2">
    <source>
        <dbReference type="Proteomes" id="UP001314170"/>
    </source>
</evidence>